<name>A0ACB9LQH1_BAUVA</name>
<proteinExistence type="predicted"/>
<evidence type="ECO:0000313" key="1">
    <source>
        <dbReference type="EMBL" id="KAI4313387.1"/>
    </source>
</evidence>
<protein>
    <submittedName>
        <fullName evidence="1">Uncharacterized protein</fullName>
    </submittedName>
</protein>
<dbReference type="Proteomes" id="UP000828941">
    <property type="component" value="Chromosome 11"/>
</dbReference>
<comment type="caution">
    <text evidence="1">The sequence shown here is derived from an EMBL/GenBank/DDBJ whole genome shotgun (WGS) entry which is preliminary data.</text>
</comment>
<dbReference type="EMBL" id="CM039436">
    <property type="protein sequence ID" value="KAI4313387.1"/>
    <property type="molecule type" value="Genomic_DNA"/>
</dbReference>
<reference evidence="1 2" key="1">
    <citation type="journal article" date="2022" name="DNA Res.">
        <title>Chromosomal-level genome assembly of the orchid tree Bauhinia variegata (Leguminosae; Cercidoideae) supports the allotetraploid origin hypothesis of Bauhinia.</title>
        <authorList>
            <person name="Zhong Y."/>
            <person name="Chen Y."/>
            <person name="Zheng D."/>
            <person name="Pang J."/>
            <person name="Liu Y."/>
            <person name="Luo S."/>
            <person name="Meng S."/>
            <person name="Qian L."/>
            <person name="Wei D."/>
            <person name="Dai S."/>
            <person name="Zhou R."/>
        </authorList>
    </citation>
    <scope>NUCLEOTIDE SEQUENCE [LARGE SCALE GENOMIC DNA]</scope>
    <source>
        <strain evidence="1">BV-YZ2020</strain>
    </source>
</reference>
<sequence length="499" mass="57110">MATHFYYPIFYIILLVILKHIIKTRRFRNRPPGPLSLPIIGNLHQLKPPLHRAFHRLSKNHGQIFSLWFGNRFVVVVSSPSAVQQCFTKNDVVLANRPPFLTGKYIGYNYTTLVSSPYGDHWRNLRRLATLEVFSTHRLNSFLGIRRDEIRILMKKLAQDSCIEFAKVELKSKFSEMTFNTIMRMVSGKRYYGDDCDVSDVEETKEFREIINEVVRIGGANNPADFLPMLGWFDFNDVEKKLQRTSKRADAFLQGLIDEHRQGKESKNTMIDHLLTLQESQPDYYTDQIIKGLIMVMLLAGTDTSAVTLEWAMSCLLNHPRVLKKARDEMDTHIGQDRLVDEQDVSKLPYLQSIISETFRLYPAAPLLVPHLSSDDCTIGGYNVPKGTMVLVNAWAIHRDPELWSDATSFKPERFEKEGETNKLIPFGLGRRSCPGAGLAQRTVSLTLGLLIQCFEWERVTEEEIDMAEEKGITMHKVIPLETMCKARPIISKVLSEGC</sequence>
<evidence type="ECO:0000313" key="2">
    <source>
        <dbReference type="Proteomes" id="UP000828941"/>
    </source>
</evidence>
<keyword evidence="2" id="KW-1185">Reference proteome</keyword>
<accession>A0ACB9LQH1</accession>
<organism evidence="1 2">
    <name type="scientific">Bauhinia variegata</name>
    <name type="common">Purple orchid tree</name>
    <name type="synonym">Phanera variegata</name>
    <dbReference type="NCBI Taxonomy" id="167791"/>
    <lineage>
        <taxon>Eukaryota</taxon>
        <taxon>Viridiplantae</taxon>
        <taxon>Streptophyta</taxon>
        <taxon>Embryophyta</taxon>
        <taxon>Tracheophyta</taxon>
        <taxon>Spermatophyta</taxon>
        <taxon>Magnoliopsida</taxon>
        <taxon>eudicotyledons</taxon>
        <taxon>Gunneridae</taxon>
        <taxon>Pentapetalae</taxon>
        <taxon>rosids</taxon>
        <taxon>fabids</taxon>
        <taxon>Fabales</taxon>
        <taxon>Fabaceae</taxon>
        <taxon>Cercidoideae</taxon>
        <taxon>Cercideae</taxon>
        <taxon>Bauhiniinae</taxon>
        <taxon>Bauhinia</taxon>
    </lineage>
</organism>
<gene>
    <name evidence="1" type="ORF">L6164_026374</name>
</gene>